<dbReference type="EMBL" id="CAJVPL010000126">
    <property type="protein sequence ID" value="CAG8451037.1"/>
    <property type="molecule type" value="Genomic_DNA"/>
</dbReference>
<dbReference type="InterPro" id="IPR010573">
    <property type="entry name" value="MFS_Str1/Tri12-like"/>
</dbReference>
<evidence type="ECO:0000256" key="5">
    <source>
        <dbReference type="ARBA" id="ARBA00023136"/>
    </source>
</evidence>
<feature type="compositionally biased region" description="Basic residues" evidence="6">
    <location>
        <begin position="208"/>
        <end position="218"/>
    </location>
</feature>
<evidence type="ECO:0000256" key="6">
    <source>
        <dbReference type="SAM" id="MobiDB-lite"/>
    </source>
</evidence>
<dbReference type="AlphaFoldDB" id="A0A9N8VJY7"/>
<feature type="region of interest" description="Disordered" evidence="6">
    <location>
        <begin position="26"/>
        <end position="52"/>
    </location>
</feature>
<dbReference type="SUPFAM" id="SSF103473">
    <property type="entry name" value="MFS general substrate transporter"/>
    <property type="match status" value="1"/>
</dbReference>
<dbReference type="PANTHER" id="PTHR23501:SF191">
    <property type="entry name" value="VACUOLAR BASIC AMINO ACID TRANSPORTER 4"/>
    <property type="match status" value="1"/>
</dbReference>
<evidence type="ECO:0000256" key="2">
    <source>
        <dbReference type="ARBA" id="ARBA00022448"/>
    </source>
</evidence>
<feature type="transmembrane region" description="Helical" evidence="7">
    <location>
        <begin position="697"/>
        <end position="714"/>
    </location>
</feature>
<evidence type="ECO:0000313" key="9">
    <source>
        <dbReference type="Proteomes" id="UP000789831"/>
    </source>
</evidence>
<keyword evidence="4 7" id="KW-1133">Transmembrane helix</keyword>
<organism evidence="8 9">
    <name type="scientific">Ambispora gerdemannii</name>
    <dbReference type="NCBI Taxonomy" id="144530"/>
    <lineage>
        <taxon>Eukaryota</taxon>
        <taxon>Fungi</taxon>
        <taxon>Fungi incertae sedis</taxon>
        <taxon>Mucoromycota</taxon>
        <taxon>Glomeromycotina</taxon>
        <taxon>Glomeromycetes</taxon>
        <taxon>Archaeosporales</taxon>
        <taxon>Ambisporaceae</taxon>
        <taxon>Ambispora</taxon>
    </lineage>
</organism>
<feature type="region of interest" description="Disordered" evidence="6">
    <location>
        <begin position="95"/>
        <end position="114"/>
    </location>
</feature>
<keyword evidence="2" id="KW-0813">Transport</keyword>
<dbReference type="InterPro" id="IPR036259">
    <property type="entry name" value="MFS_trans_sf"/>
</dbReference>
<comment type="caution">
    <text evidence="8">The sequence shown here is derived from an EMBL/GenBank/DDBJ whole genome shotgun (WGS) entry which is preliminary data.</text>
</comment>
<sequence length="716" mass="79406">MSHAQKPSIGGESSTSSEDVYFEAIADEDNITPRRTREQLTHQHSSSFDSMGSSRFESVYMTPRDSNCNSRYINANEILGIDNGIMDKYRKQASTAGVGSSNSSNNNGSVGGDDIGAGVGGNDFDVVKAAEEAFNNMRLEFKSDQWFSTSNDLTNDTIVQLELQPREQLKMQHQQLHNRRYSNQQQNIPKKQELQQKQDLPSSSNKNINKKTSKRSSKLSHQVIIGKHENDVLELNLSTSQLNTCDKVFLFIGTSIVFFLAVLDINVVAMQVPIIVGEFHSAQDITWLVTSYNLGSDVLPVTRQRLLFNTLLNGVFSIAMVSGPLIGGLFADRLSWRWTFYMNAPLRSSTSITSTTTDKLKSVDWIGSFLLFTGILLILLAIGFCGTKKYYEWISVPIIGLFSVGLCVIIAFGIHEAKFATDPIIPTIFLKDYGLRAIFGAFFFLGWVQIVITYYIPIFYQYVREKSAIDAAIAFLPYIGGVVVMSWLSGVTVSRRRLFRWFIVLGSVFLIVGVALQSTFDLSTDIVRDIVGLSLAGMGVGVLFMTLPVACQAAALSLERREQYKKENISDEDDNDRVESQRNLGILTQPQSTQLATITKNNNSVNNNSLDSSEMIITTLGNFFKSAGLVFGMSISGALFNNIMSSEISALNDEQQLIVFNGVNTALIKPTSIFTKFPPELQLFVRNAVQDGVSRNFTVSFVMAAVGLVFALFIRH</sequence>
<dbReference type="Proteomes" id="UP000789831">
    <property type="component" value="Unassembled WGS sequence"/>
</dbReference>
<feature type="compositionally biased region" description="Basic and acidic residues" evidence="6">
    <location>
        <begin position="31"/>
        <end position="41"/>
    </location>
</feature>
<accession>A0A9N8VJY7</accession>
<evidence type="ECO:0000256" key="7">
    <source>
        <dbReference type="SAM" id="Phobius"/>
    </source>
</evidence>
<feature type="transmembrane region" description="Helical" evidence="7">
    <location>
        <begin position="530"/>
        <end position="550"/>
    </location>
</feature>
<evidence type="ECO:0000256" key="3">
    <source>
        <dbReference type="ARBA" id="ARBA00022692"/>
    </source>
</evidence>
<dbReference type="OrthoDB" id="10021397at2759"/>
<protein>
    <submittedName>
        <fullName evidence="8">12393_t:CDS:1</fullName>
    </submittedName>
</protein>
<dbReference type="Pfam" id="PF06609">
    <property type="entry name" value="TRI12"/>
    <property type="match status" value="1"/>
</dbReference>
<evidence type="ECO:0000256" key="4">
    <source>
        <dbReference type="ARBA" id="ARBA00022989"/>
    </source>
</evidence>
<dbReference type="Gene3D" id="1.20.1250.20">
    <property type="entry name" value="MFS general substrate transporter like domains"/>
    <property type="match status" value="1"/>
</dbReference>
<feature type="region of interest" description="Disordered" evidence="6">
    <location>
        <begin position="169"/>
        <end position="219"/>
    </location>
</feature>
<feature type="transmembrane region" description="Helical" evidence="7">
    <location>
        <begin position="365"/>
        <end position="386"/>
    </location>
</feature>
<dbReference type="GO" id="GO:0005886">
    <property type="term" value="C:plasma membrane"/>
    <property type="evidence" value="ECO:0007669"/>
    <property type="project" value="TreeGrafter"/>
</dbReference>
<keyword evidence="5 7" id="KW-0472">Membrane</keyword>
<gene>
    <name evidence="8" type="ORF">AGERDE_LOCUS1732</name>
</gene>
<reference evidence="8" key="1">
    <citation type="submission" date="2021-06" db="EMBL/GenBank/DDBJ databases">
        <authorList>
            <person name="Kallberg Y."/>
            <person name="Tangrot J."/>
            <person name="Rosling A."/>
        </authorList>
    </citation>
    <scope>NUCLEOTIDE SEQUENCE</scope>
    <source>
        <strain evidence="8">MT106</strain>
    </source>
</reference>
<keyword evidence="9" id="KW-1185">Reference proteome</keyword>
<evidence type="ECO:0000313" key="8">
    <source>
        <dbReference type="EMBL" id="CAG8451037.1"/>
    </source>
</evidence>
<feature type="transmembrane region" description="Helical" evidence="7">
    <location>
        <begin position="248"/>
        <end position="269"/>
    </location>
</feature>
<dbReference type="Gene3D" id="1.20.1720.10">
    <property type="entry name" value="Multidrug resistance protein D"/>
    <property type="match status" value="1"/>
</dbReference>
<feature type="transmembrane region" description="Helical" evidence="7">
    <location>
        <begin position="499"/>
        <end position="518"/>
    </location>
</feature>
<dbReference type="GO" id="GO:0012505">
    <property type="term" value="C:endomembrane system"/>
    <property type="evidence" value="ECO:0007669"/>
    <property type="project" value="UniProtKB-SubCell"/>
</dbReference>
<evidence type="ECO:0000256" key="1">
    <source>
        <dbReference type="ARBA" id="ARBA00004127"/>
    </source>
</evidence>
<keyword evidence="3 7" id="KW-0812">Transmembrane</keyword>
<comment type="subcellular location">
    <subcellularLocation>
        <location evidence="1">Endomembrane system</location>
        <topology evidence="1">Multi-pass membrane protein</topology>
    </subcellularLocation>
</comment>
<feature type="transmembrane region" description="Helical" evidence="7">
    <location>
        <begin position="311"/>
        <end position="331"/>
    </location>
</feature>
<feature type="transmembrane region" description="Helical" evidence="7">
    <location>
        <begin position="434"/>
        <end position="456"/>
    </location>
</feature>
<feature type="compositionally biased region" description="Low complexity" evidence="6">
    <location>
        <begin position="97"/>
        <end position="108"/>
    </location>
</feature>
<proteinExistence type="predicted"/>
<feature type="transmembrane region" description="Helical" evidence="7">
    <location>
        <begin position="468"/>
        <end position="487"/>
    </location>
</feature>
<feature type="compositionally biased region" description="Polar residues" evidence="6">
    <location>
        <begin position="171"/>
        <end position="189"/>
    </location>
</feature>
<dbReference type="PANTHER" id="PTHR23501">
    <property type="entry name" value="MAJOR FACILITATOR SUPERFAMILY"/>
    <property type="match status" value="1"/>
</dbReference>
<name>A0A9N8VJY7_9GLOM</name>
<feature type="transmembrane region" description="Helical" evidence="7">
    <location>
        <begin position="393"/>
        <end position="414"/>
    </location>
</feature>
<dbReference type="GO" id="GO:0022857">
    <property type="term" value="F:transmembrane transporter activity"/>
    <property type="evidence" value="ECO:0007669"/>
    <property type="project" value="InterPro"/>
</dbReference>